<evidence type="ECO:0000259" key="1">
    <source>
        <dbReference type="Pfam" id="PF06394"/>
    </source>
</evidence>
<accession>A0A915PGB1</accession>
<sequence>MGKLLAQNLHINSFNGNVVCVNNVCYNLSGNAGAHTQMGCHVVNGKIYKNGKYLRDVTAADYKRLQIFSDQSFPWDPRNPSHTEFPWNMFSSIRAKRRSKRGLHSRVKRLMPFPEVPYLC</sequence>
<evidence type="ECO:0000313" key="3">
    <source>
        <dbReference type="WBParaSite" id="sdigi.contig144.g5180.t1"/>
    </source>
</evidence>
<dbReference type="Pfam" id="PF06394">
    <property type="entry name" value="Pepsin-I3"/>
    <property type="match status" value="1"/>
</dbReference>
<dbReference type="AlphaFoldDB" id="A0A915PGB1"/>
<keyword evidence="2" id="KW-1185">Reference proteome</keyword>
<dbReference type="Proteomes" id="UP000887581">
    <property type="component" value="Unplaced"/>
</dbReference>
<dbReference type="InterPro" id="IPR038412">
    <property type="entry name" value="Pepsin-I3_sf"/>
</dbReference>
<dbReference type="Gene3D" id="3.30.1120.50">
    <property type="entry name" value="Pepsin inhibitor-3"/>
    <property type="match status" value="1"/>
</dbReference>
<feature type="domain" description="Pepsin inhibitor-3-like repeated" evidence="1">
    <location>
        <begin position="31"/>
        <end position="71"/>
    </location>
</feature>
<reference evidence="3" key="1">
    <citation type="submission" date="2022-11" db="UniProtKB">
        <authorList>
            <consortium name="WormBaseParasite"/>
        </authorList>
    </citation>
    <scope>IDENTIFICATION</scope>
</reference>
<dbReference type="InterPro" id="IPR010480">
    <property type="entry name" value="Pepsin-I3"/>
</dbReference>
<name>A0A915PGB1_9BILA</name>
<dbReference type="WBParaSite" id="sdigi.contig144.g5180.t1">
    <property type="protein sequence ID" value="sdigi.contig144.g5180.t1"/>
    <property type="gene ID" value="sdigi.contig144.g5180"/>
</dbReference>
<proteinExistence type="predicted"/>
<evidence type="ECO:0000313" key="2">
    <source>
        <dbReference type="Proteomes" id="UP000887581"/>
    </source>
</evidence>
<dbReference type="SUPFAM" id="SSF55149">
    <property type="entry name" value="Pepsin inhibitor-3"/>
    <property type="match status" value="1"/>
</dbReference>
<organism evidence="2 3">
    <name type="scientific">Setaria digitata</name>
    <dbReference type="NCBI Taxonomy" id="48799"/>
    <lineage>
        <taxon>Eukaryota</taxon>
        <taxon>Metazoa</taxon>
        <taxon>Ecdysozoa</taxon>
        <taxon>Nematoda</taxon>
        <taxon>Chromadorea</taxon>
        <taxon>Rhabditida</taxon>
        <taxon>Spirurina</taxon>
        <taxon>Spiruromorpha</taxon>
        <taxon>Filarioidea</taxon>
        <taxon>Setariidae</taxon>
        <taxon>Setaria</taxon>
    </lineage>
</organism>
<protein>
    <submittedName>
        <fullName evidence="3">Pepsin inhibitor-3-like repeated domain-containing protein</fullName>
    </submittedName>
</protein>